<evidence type="ECO:0000313" key="3">
    <source>
        <dbReference type="Proteomes" id="UP000799779"/>
    </source>
</evidence>
<keyword evidence="3" id="KW-1185">Reference proteome</keyword>
<evidence type="ECO:0000313" key="2">
    <source>
        <dbReference type="EMBL" id="KAF2007629.1"/>
    </source>
</evidence>
<dbReference type="AlphaFoldDB" id="A0A6A5X3Y2"/>
<feature type="non-terminal residue" evidence="2">
    <location>
        <position position="109"/>
    </location>
</feature>
<reference evidence="2" key="1">
    <citation type="journal article" date="2020" name="Stud. Mycol.">
        <title>101 Dothideomycetes genomes: a test case for predicting lifestyles and emergence of pathogens.</title>
        <authorList>
            <person name="Haridas S."/>
            <person name="Albert R."/>
            <person name="Binder M."/>
            <person name="Bloem J."/>
            <person name="Labutti K."/>
            <person name="Salamov A."/>
            <person name="Andreopoulos B."/>
            <person name="Baker S."/>
            <person name="Barry K."/>
            <person name="Bills G."/>
            <person name="Bluhm B."/>
            <person name="Cannon C."/>
            <person name="Castanera R."/>
            <person name="Culley D."/>
            <person name="Daum C."/>
            <person name="Ezra D."/>
            <person name="Gonzalez J."/>
            <person name="Henrissat B."/>
            <person name="Kuo A."/>
            <person name="Liang C."/>
            <person name="Lipzen A."/>
            <person name="Lutzoni F."/>
            <person name="Magnuson J."/>
            <person name="Mondo S."/>
            <person name="Nolan M."/>
            <person name="Ohm R."/>
            <person name="Pangilinan J."/>
            <person name="Park H.-J."/>
            <person name="Ramirez L."/>
            <person name="Alfaro M."/>
            <person name="Sun H."/>
            <person name="Tritt A."/>
            <person name="Yoshinaga Y."/>
            <person name="Zwiers L.-H."/>
            <person name="Turgeon B."/>
            <person name="Goodwin S."/>
            <person name="Spatafora J."/>
            <person name="Crous P."/>
            <person name="Grigoriev I."/>
        </authorList>
    </citation>
    <scope>NUCLEOTIDE SEQUENCE</scope>
    <source>
        <strain evidence="2">CBS 123094</strain>
    </source>
</reference>
<dbReference type="OrthoDB" id="3778314at2759"/>
<evidence type="ECO:0000259" key="1">
    <source>
        <dbReference type="Pfam" id="PF06985"/>
    </source>
</evidence>
<organism evidence="2 3">
    <name type="scientific">Amniculicola lignicola CBS 123094</name>
    <dbReference type="NCBI Taxonomy" id="1392246"/>
    <lineage>
        <taxon>Eukaryota</taxon>
        <taxon>Fungi</taxon>
        <taxon>Dikarya</taxon>
        <taxon>Ascomycota</taxon>
        <taxon>Pezizomycotina</taxon>
        <taxon>Dothideomycetes</taxon>
        <taxon>Pleosporomycetidae</taxon>
        <taxon>Pleosporales</taxon>
        <taxon>Amniculicolaceae</taxon>
        <taxon>Amniculicola</taxon>
    </lineage>
</organism>
<dbReference type="InterPro" id="IPR052895">
    <property type="entry name" value="HetReg/Transcr_Mod"/>
</dbReference>
<accession>A0A6A5X3Y2</accession>
<gene>
    <name evidence="2" type="ORF">P154DRAFT_418550</name>
</gene>
<proteinExistence type="predicted"/>
<dbReference type="Proteomes" id="UP000799779">
    <property type="component" value="Unassembled WGS sequence"/>
</dbReference>
<dbReference type="EMBL" id="ML977556">
    <property type="protein sequence ID" value="KAF2007629.1"/>
    <property type="molecule type" value="Genomic_DNA"/>
</dbReference>
<name>A0A6A5X3Y2_9PLEO</name>
<sequence length="109" mass="13160">MFEYTALKDPSDEIRLLELQWDENEQGPLLCRMRRFKLRETPDYFALSYVWGNASPTQELFRTAFDWKSKPFLIWADAVCVNQSSVQERNQQVRIMHRIYRFASSVWVY</sequence>
<feature type="domain" description="Heterokaryon incompatibility" evidence="1">
    <location>
        <begin position="70"/>
        <end position="108"/>
    </location>
</feature>
<dbReference type="PANTHER" id="PTHR24148">
    <property type="entry name" value="ANKYRIN REPEAT DOMAIN-CONTAINING PROTEIN 39 HOMOLOG-RELATED"/>
    <property type="match status" value="1"/>
</dbReference>
<protein>
    <recommendedName>
        <fullName evidence="1">Heterokaryon incompatibility domain-containing protein</fullName>
    </recommendedName>
</protein>
<dbReference type="Pfam" id="PF06985">
    <property type="entry name" value="HET"/>
    <property type="match status" value="1"/>
</dbReference>
<dbReference type="InterPro" id="IPR010730">
    <property type="entry name" value="HET"/>
</dbReference>
<dbReference type="PANTHER" id="PTHR24148:SF73">
    <property type="entry name" value="HET DOMAIN PROTEIN (AFU_ORTHOLOGUE AFUA_8G01020)"/>
    <property type="match status" value="1"/>
</dbReference>